<evidence type="ECO:0000256" key="5">
    <source>
        <dbReference type="ARBA" id="ARBA00023069"/>
    </source>
</evidence>
<dbReference type="Gene3D" id="2.130.10.10">
    <property type="entry name" value="YVTN repeat-like/Quinoprotein amine dehydrogenase"/>
    <property type="match status" value="2"/>
</dbReference>
<dbReference type="Pfam" id="PF23383">
    <property type="entry name" value="Beta-prop_IFT140_1st"/>
    <property type="match status" value="1"/>
</dbReference>
<comment type="subcellular location">
    <subcellularLocation>
        <location evidence="1">Cell projection</location>
        <location evidence="1">Cilium</location>
    </subcellularLocation>
</comment>
<dbReference type="FunCoup" id="A0A6J2XGS2">
    <property type="interactions" value="648"/>
</dbReference>
<evidence type="ECO:0000256" key="2">
    <source>
        <dbReference type="ARBA" id="ARBA00022574"/>
    </source>
</evidence>
<dbReference type="InterPro" id="IPR056154">
    <property type="entry name" value="Beta-prop_IFT140_1st"/>
</dbReference>
<evidence type="ECO:0000256" key="4">
    <source>
        <dbReference type="ARBA" id="ARBA00022803"/>
    </source>
</evidence>
<dbReference type="InterPro" id="IPR011990">
    <property type="entry name" value="TPR-like_helical_dom_sf"/>
</dbReference>
<dbReference type="GO" id="GO:0036064">
    <property type="term" value="C:ciliary basal body"/>
    <property type="evidence" value="ECO:0007669"/>
    <property type="project" value="TreeGrafter"/>
</dbReference>
<evidence type="ECO:0000256" key="6">
    <source>
        <dbReference type="ARBA" id="ARBA00023273"/>
    </source>
</evidence>
<keyword evidence="6" id="KW-0966">Cell projection</keyword>
<evidence type="ECO:0000259" key="8">
    <source>
        <dbReference type="Pfam" id="PF23383"/>
    </source>
</evidence>
<feature type="domain" description="IF140/IFT172/WDR19 TPR" evidence="11">
    <location>
        <begin position="804"/>
        <end position="1289"/>
    </location>
</feature>
<dbReference type="GO" id="GO:0005930">
    <property type="term" value="C:axoneme"/>
    <property type="evidence" value="ECO:0007669"/>
    <property type="project" value="TreeGrafter"/>
</dbReference>
<evidence type="ECO:0000259" key="11">
    <source>
        <dbReference type="Pfam" id="PF24762"/>
    </source>
</evidence>
<dbReference type="PANTHER" id="PTHR15722:SF7">
    <property type="entry name" value="INTRAFLAGELLAR TRANSPORT PROTEIN 140 HOMOLOG"/>
    <property type="match status" value="1"/>
</dbReference>
<evidence type="ECO:0000256" key="7">
    <source>
        <dbReference type="PROSITE-ProRule" id="PRU00221"/>
    </source>
</evidence>
<protein>
    <submittedName>
        <fullName evidence="13">Intraflagellar transport protein 140 homolog isoform X1</fullName>
    </submittedName>
</protein>
<dbReference type="PANTHER" id="PTHR15722">
    <property type="entry name" value="IFT140/172-RELATED"/>
    <property type="match status" value="1"/>
</dbReference>
<dbReference type="InParanoid" id="A0A6J2XGS2"/>
<dbReference type="Pfam" id="PF24760">
    <property type="entry name" value="TPR_IF140_C"/>
    <property type="match status" value="1"/>
</dbReference>
<feature type="domain" description="IFT140 second beta-propeller" evidence="9">
    <location>
        <begin position="432"/>
        <end position="769"/>
    </location>
</feature>
<dbReference type="Gene3D" id="1.25.40.470">
    <property type="match status" value="1"/>
</dbReference>
<dbReference type="InterPro" id="IPR056168">
    <property type="entry name" value="TPR_IF140/IFT172/WDR19"/>
</dbReference>
<name>A0A6J2XGS2_SITOR</name>
<dbReference type="InterPro" id="IPR056155">
    <property type="entry name" value="Beta-prop_IFT140_2nd"/>
</dbReference>
<keyword evidence="3" id="KW-0677">Repeat</keyword>
<evidence type="ECO:0000256" key="3">
    <source>
        <dbReference type="ARBA" id="ARBA00022737"/>
    </source>
</evidence>
<dbReference type="InterPro" id="IPR001680">
    <property type="entry name" value="WD40_rpt"/>
</dbReference>
<dbReference type="PROSITE" id="PS50082">
    <property type="entry name" value="WD_REPEATS_2"/>
    <property type="match status" value="1"/>
</dbReference>
<dbReference type="SMART" id="SM00320">
    <property type="entry name" value="WD40"/>
    <property type="match status" value="4"/>
</dbReference>
<evidence type="ECO:0000313" key="12">
    <source>
        <dbReference type="Proteomes" id="UP000504635"/>
    </source>
</evidence>
<feature type="domain" description="IFT140 first beta-propeller" evidence="8">
    <location>
        <begin position="3"/>
        <end position="423"/>
    </location>
</feature>
<evidence type="ECO:0000259" key="10">
    <source>
        <dbReference type="Pfam" id="PF24760"/>
    </source>
</evidence>
<dbReference type="GeneID" id="115878200"/>
<dbReference type="Pfam" id="PF24762">
    <property type="entry name" value="TPR_IF140-IFT172"/>
    <property type="match status" value="1"/>
</dbReference>
<reference evidence="13" key="1">
    <citation type="submission" date="2025-08" db="UniProtKB">
        <authorList>
            <consortium name="RefSeq"/>
        </authorList>
    </citation>
    <scope>IDENTIFICATION</scope>
    <source>
        <tissue evidence="13">Gonads</tissue>
    </source>
</reference>
<evidence type="ECO:0000313" key="13">
    <source>
        <dbReference type="RefSeq" id="XP_030750472.1"/>
    </source>
</evidence>
<dbReference type="InterPro" id="IPR015943">
    <property type="entry name" value="WD40/YVTN_repeat-like_dom_sf"/>
</dbReference>
<gene>
    <name evidence="13" type="primary">LOC115878200</name>
</gene>
<dbReference type="InterPro" id="IPR036322">
    <property type="entry name" value="WD40_repeat_dom_sf"/>
</dbReference>
<dbReference type="Proteomes" id="UP000504635">
    <property type="component" value="Unplaced"/>
</dbReference>
<proteinExistence type="predicted"/>
<organism evidence="12 13">
    <name type="scientific">Sitophilus oryzae</name>
    <name type="common">Rice weevil</name>
    <name type="synonym">Curculio oryzae</name>
    <dbReference type="NCBI Taxonomy" id="7048"/>
    <lineage>
        <taxon>Eukaryota</taxon>
        <taxon>Metazoa</taxon>
        <taxon>Ecdysozoa</taxon>
        <taxon>Arthropoda</taxon>
        <taxon>Hexapoda</taxon>
        <taxon>Insecta</taxon>
        <taxon>Pterygota</taxon>
        <taxon>Neoptera</taxon>
        <taxon>Endopterygota</taxon>
        <taxon>Coleoptera</taxon>
        <taxon>Polyphaga</taxon>
        <taxon>Cucujiformia</taxon>
        <taxon>Curculionidae</taxon>
        <taxon>Dryophthorinae</taxon>
        <taxon>Sitophilus</taxon>
    </lineage>
</organism>
<keyword evidence="5" id="KW-0969">Cilium</keyword>
<dbReference type="SUPFAM" id="SSF48452">
    <property type="entry name" value="TPR-like"/>
    <property type="match status" value="2"/>
</dbReference>
<dbReference type="SUPFAM" id="SSF50978">
    <property type="entry name" value="WD40 repeat-like"/>
    <property type="match status" value="1"/>
</dbReference>
<sequence length="1482" mass="167445">MTLYIENPVSFPESGSISVNAVWHKNIPLLAAASFSQDKGGFVIIFDEIGESLKDVNCPVHRSYQVTALSWHPERTILVSGWENGDLRVWNGSDKDFINVVGLHKAPITLLDFSEKGGRLVSCDSTGSVVGWKVDSHGETNMVFHLDLKESITHLTFRLTVKSHMDYDVEGLAKAAVDGDERALDLFSSWRPKTTARKFRIQDGSDNLSFFIATQVGSVYYVNASGSCSEVLNTEGTSLSYVVYHPTKDAIVVMMEGLTVGYFSVDKQGHLVEMAKVKLSGRVQSRTVGSQGLAWAGNSSLAILTGDLTVRIWDLDTNDNYVLPTTMKMYISDEKPSSVSEVFTCVAYCRLNQTLCAGTNIGRIYFWVKNPTTEAESLEDAWELNNINTISGTIKQLGWGTMITRLPILSVNCVTYIYIMKEQNVCSTFCEKIWATQKTANEIWIETGKSNHLLELEFQVSDMAISESFIGFSNGRTVYVYNIVWKSEQSVDDENFCEFTVTYNTSFPCENEGIIIHQKTIIAINSQNVTLYNSTGHIISQITSNLNEGEAIGMDVTHHYLTIFTMEGFLKIYDLSESQAKLLTRVKNLYDMVEDFGEIIQAKTNSKGNKVAMTLAAANLVPDGKLYIWDIERDDLIFYDFRKYEDLEKSTMDKYFETEGEKDAKKEDNDSSTDFDEVCKNRIPLSLHWCEDDSRLLVCNAKKIKVPGTKKNQSTRKRSESKTLKDEDQVIVTMFVLPENGIQIHDLKSVEPDTRLLGVSIPYIVTLQKLSIVRDVMSDFNGLEECDKNTKEAVIDFSYNLSLGNMDAAFKSIKLVQSQGVWASLARMCVKTRRLDVASVCLGHMGDAKAARALRLAINDNTLPQEAKVAVLAIHLGLLDEAEQLYSKCGRYDLLNKLFRCRNKMEDAHTLAKTKDRINLRNTEYCWAKSLEKAGDFKEAAMRYEKAGTHRYDIPRMLSDHPQQLQSYMSKSKDKEMLKWWGQFVESQGDMNAALKIYANVGDVYSQVRVYCFLGDETKAVELAKANSDKAAFYHMARFYETLGNAEDAVNFYTKATAYANAVRLAKENHLSKELWNLGLVVSNREKIEIAKYFEEQNNLENAVILYHRGGMLHKALDLSFKTRQFDILQEIATQLDADSDPAIIEKCVQYFVSNEQFDKAVDLLAIAKKYREAIQLCINHNVQLTEDLTEKLTPEKDCIDEELRVSVLKTLAESLMLQGDYHLATKKFTQSGDKIQAMKALLKSGDTEKIIFFAGISRQKEIYIMAANYLQSLDWQNQPEILRNIITFYSKGKAQDLLANFYVACAQVEIDEFQNYEKAFGALTEASRCLQKITSSKEPAHIQRAMEIVQQRLSMVKKIVDIKKLFERGDTQAGMTQCRQLLVMGGQELESSIRRGDIYGLMIQNCVKLGNYTEAQQIIFELKQFLSSKENKTPLTYYVNKEILEVLAKGLEVPLSTFIPVVPKMSSQDSTEDVIDEVLES</sequence>
<dbReference type="CTD" id="33230"/>
<accession>A0A6J2XGS2</accession>
<evidence type="ECO:0000256" key="1">
    <source>
        <dbReference type="ARBA" id="ARBA00004138"/>
    </source>
</evidence>
<dbReference type="KEGG" id="soy:115878200"/>
<dbReference type="InterPro" id="IPR056156">
    <property type="entry name" value="TPR_IF140_C"/>
</dbReference>
<dbReference type="GO" id="GO:0030991">
    <property type="term" value="C:intraciliary transport particle A"/>
    <property type="evidence" value="ECO:0007669"/>
    <property type="project" value="TreeGrafter"/>
</dbReference>
<dbReference type="Pfam" id="PF23385">
    <property type="entry name" value="Beta-prop_IFT140_2nd"/>
    <property type="match status" value="1"/>
</dbReference>
<dbReference type="GO" id="GO:0035721">
    <property type="term" value="P:intraciliary retrograde transport"/>
    <property type="evidence" value="ECO:0007669"/>
    <property type="project" value="TreeGrafter"/>
</dbReference>
<evidence type="ECO:0000259" key="9">
    <source>
        <dbReference type="Pfam" id="PF23385"/>
    </source>
</evidence>
<feature type="domain" description="IF140 C-terminal TPR" evidence="10">
    <location>
        <begin position="1297"/>
        <end position="1423"/>
    </location>
</feature>
<keyword evidence="4" id="KW-0802">TPR repeat</keyword>
<feature type="repeat" description="WD" evidence="7">
    <location>
        <begin position="66"/>
        <end position="91"/>
    </location>
</feature>
<keyword evidence="2 7" id="KW-0853">WD repeat</keyword>
<dbReference type="RefSeq" id="XP_030750472.1">
    <property type="nucleotide sequence ID" value="XM_030894612.1"/>
</dbReference>
<dbReference type="OrthoDB" id="10258787at2759"/>
<keyword evidence="12" id="KW-1185">Reference proteome</keyword>
<dbReference type="FunFam" id="1.25.40.470:FF:000018">
    <property type="entry name" value="Reduced mechanoreceptor potential A"/>
    <property type="match status" value="1"/>
</dbReference>
<dbReference type="FunFam" id="1.25.40.470:FF:000015">
    <property type="entry name" value="Intraflagellar transport particle protein 140"/>
    <property type="match status" value="1"/>
</dbReference>